<dbReference type="SUPFAM" id="SSF57997">
    <property type="entry name" value="Tropomyosin"/>
    <property type="match status" value="1"/>
</dbReference>
<dbReference type="Proteomes" id="UP000601597">
    <property type="component" value="Unassembled WGS sequence"/>
</dbReference>
<evidence type="ECO:0000256" key="1">
    <source>
        <dbReference type="SAM" id="Coils"/>
    </source>
</evidence>
<feature type="coiled-coil region" evidence="1">
    <location>
        <begin position="147"/>
        <end position="262"/>
    </location>
</feature>
<dbReference type="Gene3D" id="1.20.5.170">
    <property type="match status" value="1"/>
</dbReference>
<name>A0ABQ3AXJ3_9GAMM</name>
<accession>A0ABQ3AXJ3</accession>
<keyword evidence="1" id="KW-0175">Coiled coil</keyword>
<protein>
    <submittedName>
        <fullName evidence="2">Uncharacterized protein</fullName>
    </submittedName>
</protein>
<dbReference type="EMBL" id="BMXV01000003">
    <property type="protein sequence ID" value="GGY70943.1"/>
    <property type="molecule type" value="Genomic_DNA"/>
</dbReference>
<proteinExistence type="predicted"/>
<organism evidence="2 3">
    <name type="scientific">Marinobacter zhanjiangensis</name>
    <dbReference type="NCBI Taxonomy" id="578215"/>
    <lineage>
        <taxon>Bacteria</taxon>
        <taxon>Pseudomonadati</taxon>
        <taxon>Pseudomonadota</taxon>
        <taxon>Gammaproteobacteria</taxon>
        <taxon>Pseudomonadales</taxon>
        <taxon>Marinobacteraceae</taxon>
        <taxon>Marinobacter</taxon>
    </lineage>
</organism>
<comment type="caution">
    <text evidence="2">The sequence shown here is derived from an EMBL/GenBank/DDBJ whole genome shotgun (WGS) entry which is preliminary data.</text>
</comment>
<sequence length="262" mass="29616">MLILLVVVIAGGGWFGWQMHQQVQFMESQLEEADYWARQSKLALARFEGDLSETGENLEETGSSMDERLSGLDTQLEEANDEIRKLWVLANEKNRPRITSLTEQQQNLTEQQENLTGQLETLVSDLEAAGQRVTELQGTTDTLSSGLEQTQQSRQQNSERLQTLSGELESVSDRVGGIDEQVAQQLQRFRQEQSLTLEGLESRLEALETGDGRVQELSRQLTATRNRLAEAERTLESVDASRAQLTSRLVRLQEQVDQLRAR</sequence>
<reference evidence="3" key="1">
    <citation type="journal article" date="2019" name="Int. J. Syst. Evol. Microbiol.">
        <title>The Global Catalogue of Microorganisms (GCM) 10K type strain sequencing project: providing services to taxonomists for standard genome sequencing and annotation.</title>
        <authorList>
            <consortium name="The Broad Institute Genomics Platform"/>
            <consortium name="The Broad Institute Genome Sequencing Center for Infectious Disease"/>
            <person name="Wu L."/>
            <person name="Ma J."/>
        </authorList>
    </citation>
    <scope>NUCLEOTIDE SEQUENCE [LARGE SCALE GENOMIC DNA]</scope>
    <source>
        <strain evidence="3">KCTC 22280</strain>
    </source>
</reference>
<gene>
    <name evidence="2" type="ORF">GCM10007071_17560</name>
</gene>
<evidence type="ECO:0000313" key="3">
    <source>
        <dbReference type="Proteomes" id="UP000601597"/>
    </source>
</evidence>
<evidence type="ECO:0000313" key="2">
    <source>
        <dbReference type="EMBL" id="GGY70943.1"/>
    </source>
</evidence>
<keyword evidence="3" id="KW-1185">Reference proteome</keyword>